<organism evidence="2 3">
    <name type="scientific">Cysteiniphilum litorale</name>
    <dbReference type="NCBI Taxonomy" id="2056700"/>
    <lineage>
        <taxon>Bacteria</taxon>
        <taxon>Pseudomonadati</taxon>
        <taxon>Pseudomonadota</taxon>
        <taxon>Gammaproteobacteria</taxon>
        <taxon>Thiotrichales</taxon>
        <taxon>Fastidiosibacteraceae</taxon>
        <taxon>Cysteiniphilum</taxon>
    </lineage>
</organism>
<dbReference type="Pfam" id="PF01381">
    <property type="entry name" value="HTH_3"/>
    <property type="match status" value="1"/>
</dbReference>
<feature type="domain" description="HTH cro/C1-type" evidence="1">
    <location>
        <begin position="35"/>
        <end position="76"/>
    </location>
</feature>
<dbReference type="PROSITE" id="PS50943">
    <property type="entry name" value="HTH_CROC1"/>
    <property type="match status" value="1"/>
</dbReference>
<dbReference type="SMART" id="SM00530">
    <property type="entry name" value="HTH_XRE"/>
    <property type="match status" value="1"/>
</dbReference>
<evidence type="ECO:0000313" key="3">
    <source>
        <dbReference type="Proteomes" id="UP000636949"/>
    </source>
</evidence>
<dbReference type="Gene3D" id="1.10.260.40">
    <property type="entry name" value="lambda repressor-like DNA-binding domains"/>
    <property type="match status" value="1"/>
</dbReference>
<protein>
    <recommendedName>
        <fullName evidence="1">HTH cro/C1-type domain-containing protein</fullName>
    </recommendedName>
</protein>
<gene>
    <name evidence="2" type="ORF">GCM10010995_18310</name>
</gene>
<dbReference type="Proteomes" id="UP000636949">
    <property type="component" value="Unassembled WGS sequence"/>
</dbReference>
<keyword evidence="3" id="KW-1185">Reference proteome</keyword>
<dbReference type="InterPro" id="IPR010982">
    <property type="entry name" value="Lambda_DNA-bd_dom_sf"/>
</dbReference>
<reference evidence="2" key="2">
    <citation type="submission" date="2020-09" db="EMBL/GenBank/DDBJ databases">
        <authorList>
            <person name="Sun Q."/>
            <person name="Zhou Y."/>
        </authorList>
    </citation>
    <scope>NUCLEOTIDE SEQUENCE</scope>
    <source>
        <strain evidence="2">CGMCC 1.15758</strain>
    </source>
</reference>
<name>A0A8J2Z5L8_9GAMM</name>
<comment type="caution">
    <text evidence="2">The sequence shown here is derived from an EMBL/GenBank/DDBJ whole genome shotgun (WGS) entry which is preliminary data.</text>
</comment>
<dbReference type="SUPFAM" id="SSF47413">
    <property type="entry name" value="lambda repressor-like DNA-binding domains"/>
    <property type="match status" value="1"/>
</dbReference>
<dbReference type="GO" id="GO:0003677">
    <property type="term" value="F:DNA binding"/>
    <property type="evidence" value="ECO:0007669"/>
    <property type="project" value="InterPro"/>
</dbReference>
<dbReference type="EMBL" id="BMJS01000021">
    <property type="protein sequence ID" value="GGG01200.1"/>
    <property type="molecule type" value="Genomic_DNA"/>
</dbReference>
<sequence length="88" mass="9910">MEPYIGRNDDEIRKLFIIGKNIKCLMYEKDVNTVEISRALCMSTGTISKICNGKCNPSILILGPIANYLGVKVDDLLFDPRNQKGLFE</sequence>
<evidence type="ECO:0000259" key="1">
    <source>
        <dbReference type="PROSITE" id="PS50943"/>
    </source>
</evidence>
<dbReference type="CDD" id="cd00093">
    <property type="entry name" value="HTH_XRE"/>
    <property type="match status" value="1"/>
</dbReference>
<reference evidence="2" key="1">
    <citation type="journal article" date="2014" name="Int. J. Syst. Evol. Microbiol.">
        <title>Complete genome sequence of Corynebacterium casei LMG S-19264T (=DSM 44701T), isolated from a smear-ripened cheese.</title>
        <authorList>
            <consortium name="US DOE Joint Genome Institute (JGI-PGF)"/>
            <person name="Walter F."/>
            <person name="Albersmeier A."/>
            <person name="Kalinowski J."/>
            <person name="Ruckert C."/>
        </authorList>
    </citation>
    <scope>NUCLEOTIDE SEQUENCE</scope>
    <source>
        <strain evidence="2">CGMCC 1.15758</strain>
    </source>
</reference>
<evidence type="ECO:0000313" key="2">
    <source>
        <dbReference type="EMBL" id="GGG01200.1"/>
    </source>
</evidence>
<dbReference type="InterPro" id="IPR001387">
    <property type="entry name" value="Cro/C1-type_HTH"/>
</dbReference>
<dbReference type="AlphaFoldDB" id="A0A8J2Z5L8"/>
<proteinExistence type="predicted"/>
<accession>A0A8J2Z5L8</accession>
<dbReference type="RefSeq" id="WP_117003104.1">
    <property type="nucleotide sequence ID" value="NZ_BMJS01000021.1"/>
</dbReference>